<dbReference type="GO" id="GO:0016020">
    <property type="term" value="C:membrane"/>
    <property type="evidence" value="ECO:0007669"/>
    <property type="project" value="UniProtKB-SubCell"/>
</dbReference>
<name>A0A7L4N2T1_9AVES</name>
<evidence type="ECO:0000256" key="13">
    <source>
        <dbReference type="SAM" id="Phobius"/>
    </source>
</evidence>
<dbReference type="InterPro" id="IPR036179">
    <property type="entry name" value="Ig-like_dom_sf"/>
</dbReference>
<reference evidence="15 16" key="1">
    <citation type="submission" date="2020-02" db="EMBL/GenBank/DDBJ databases">
        <title>Bird 10,000 Genomes (B10K) Project - Family phase.</title>
        <authorList>
            <person name="Zhang G."/>
        </authorList>
    </citation>
    <scope>NUCLEOTIDE SEQUENCE [LARGE SCALE GENOMIC DNA]</scope>
    <source>
        <strain evidence="15">B10K-DU-013-51</strain>
        <tissue evidence="15">Mixed tissue sample</tissue>
    </source>
</reference>
<gene>
    <name evidence="15" type="primary">Madcam1</name>
    <name evidence="15" type="ORF">CEYCYA_R02149</name>
</gene>
<evidence type="ECO:0000256" key="9">
    <source>
        <dbReference type="ARBA" id="ARBA00023157"/>
    </source>
</evidence>
<dbReference type="InterPro" id="IPR003599">
    <property type="entry name" value="Ig_sub"/>
</dbReference>
<evidence type="ECO:0000256" key="3">
    <source>
        <dbReference type="ARBA" id="ARBA00022692"/>
    </source>
</evidence>
<keyword evidence="10" id="KW-0325">Glycoprotein</keyword>
<dbReference type="OrthoDB" id="9907246at2759"/>
<feature type="region of interest" description="Disordered" evidence="12">
    <location>
        <begin position="162"/>
        <end position="202"/>
    </location>
</feature>
<evidence type="ECO:0000256" key="11">
    <source>
        <dbReference type="ARBA" id="ARBA00023319"/>
    </source>
</evidence>
<dbReference type="GO" id="GO:0034113">
    <property type="term" value="P:heterotypic cell-cell adhesion"/>
    <property type="evidence" value="ECO:0007669"/>
    <property type="project" value="TreeGrafter"/>
</dbReference>
<evidence type="ECO:0000256" key="10">
    <source>
        <dbReference type="ARBA" id="ARBA00023180"/>
    </source>
</evidence>
<dbReference type="Proteomes" id="UP000586704">
    <property type="component" value="Unassembled WGS sequence"/>
</dbReference>
<evidence type="ECO:0000259" key="14">
    <source>
        <dbReference type="PROSITE" id="PS50835"/>
    </source>
</evidence>
<dbReference type="GO" id="GO:0050901">
    <property type="term" value="P:leukocyte tethering or rolling"/>
    <property type="evidence" value="ECO:0007669"/>
    <property type="project" value="TreeGrafter"/>
</dbReference>
<dbReference type="InterPro" id="IPR037413">
    <property type="entry name" value="MADCAM1"/>
</dbReference>
<comment type="caution">
    <text evidence="15">The sequence shown here is derived from an EMBL/GenBank/DDBJ whole genome shotgun (WGS) entry which is preliminary data.</text>
</comment>
<feature type="compositionally biased region" description="Low complexity" evidence="12">
    <location>
        <begin position="239"/>
        <end position="259"/>
    </location>
</feature>
<dbReference type="PANTHER" id="PTHR14162">
    <property type="entry name" value="MUCOSAL ADDRESSIN CELL ADHESION MOLECULE-1"/>
    <property type="match status" value="1"/>
</dbReference>
<feature type="domain" description="Ig-like" evidence="14">
    <location>
        <begin position="277"/>
        <end position="365"/>
    </location>
</feature>
<proteinExistence type="inferred from homology"/>
<evidence type="ECO:0000256" key="2">
    <source>
        <dbReference type="ARBA" id="ARBA00005925"/>
    </source>
</evidence>
<evidence type="ECO:0000256" key="8">
    <source>
        <dbReference type="ARBA" id="ARBA00023136"/>
    </source>
</evidence>
<protein>
    <submittedName>
        <fullName evidence="15">MADCA protein</fullName>
    </submittedName>
</protein>
<dbReference type="AlphaFoldDB" id="A0A7L4N2T1"/>
<evidence type="ECO:0000313" key="16">
    <source>
        <dbReference type="Proteomes" id="UP000586704"/>
    </source>
</evidence>
<feature type="region of interest" description="Disordered" evidence="12">
    <location>
        <begin position="221"/>
        <end position="286"/>
    </location>
</feature>
<dbReference type="Gene3D" id="2.60.40.10">
    <property type="entry name" value="Immunoglobulins"/>
    <property type="match status" value="3"/>
</dbReference>
<dbReference type="EMBL" id="VYZU01030465">
    <property type="protein sequence ID" value="NXY84370.1"/>
    <property type="molecule type" value="Genomic_DNA"/>
</dbReference>
<keyword evidence="11" id="KW-0393">Immunoglobulin domain</keyword>
<accession>A0A7L4N2T1</accession>
<dbReference type="SUPFAM" id="SSF48726">
    <property type="entry name" value="Immunoglobulin"/>
    <property type="match status" value="3"/>
</dbReference>
<keyword evidence="8 13" id="KW-0472">Membrane</keyword>
<dbReference type="InterPro" id="IPR007110">
    <property type="entry name" value="Ig-like_dom"/>
</dbReference>
<evidence type="ECO:0000256" key="7">
    <source>
        <dbReference type="ARBA" id="ARBA00022989"/>
    </source>
</evidence>
<evidence type="ECO:0000256" key="4">
    <source>
        <dbReference type="ARBA" id="ARBA00022729"/>
    </source>
</evidence>
<sequence length="413" mass="43620">TPWFPSLLCPGHPPARLVVTPQEPVVPYGGSAELNCSLACQGGTVQWKGLDTNLGSITSFPTHSILHISSATVTVAGYKICQGTCQGRHYQNAVELKVYALPDRLQLETEPSALVPGQPGTLRCSAQGVYPHWGMELTWYWGKQALKGTDLSVTEPRCPSVFTARTEQPVPVATSTGGSRPVPATTGTPSTALAPEPRVPTRHPTTALAATRLAPAANTTLAPAAATEPPSTQRSAPRGITAGYPTAPPATTTLPSPGTVASGSSWGSPPAQEEPDPSAGPAAPCSLRIWSLPPNGTRGRSLRIQCYARCPGNATVRWLRTPVALSQYREEAAGSSSTLWLDRAQPWHQGDYQCVLLGHSPQVVSLQLMLSEELLGTGPAVALGTTASLLGLLLTSVVSRRLCQRLRSRYQLP</sequence>
<dbReference type="PRINTS" id="PR01472">
    <property type="entry name" value="ICAMVCAM1"/>
</dbReference>
<dbReference type="GO" id="GO:0098640">
    <property type="term" value="F:integrin binding involved in cell-matrix adhesion"/>
    <property type="evidence" value="ECO:0007669"/>
    <property type="project" value="InterPro"/>
</dbReference>
<keyword evidence="16" id="KW-1185">Reference proteome</keyword>
<feature type="non-terminal residue" evidence="15">
    <location>
        <position position="1"/>
    </location>
</feature>
<comment type="similarity">
    <text evidence="2">Belongs to the immunoglobulin superfamily. ICAM family.</text>
</comment>
<dbReference type="Pfam" id="PF03921">
    <property type="entry name" value="ICAM_N"/>
    <property type="match status" value="1"/>
</dbReference>
<organism evidence="15 16">
    <name type="scientific">Ceyx cyanopectus</name>
    <name type="common">Indigo-banded kingfisher</name>
    <dbReference type="NCBI Taxonomy" id="390723"/>
    <lineage>
        <taxon>Eukaryota</taxon>
        <taxon>Metazoa</taxon>
        <taxon>Chordata</taxon>
        <taxon>Craniata</taxon>
        <taxon>Vertebrata</taxon>
        <taxon>Euteleostomi</taxon>
        <taxon>Archelosauria</taxon>
        <taxon>Archosauria</taxon>
        <taxon>Dinosauria</taxon>
        <taxon>Saurischia</taxon>
        <taxon>Theropoda</taxon>
        <taxon>Coelurosauria</taxon>
        <taxon>Aves</taxon>
        <taxon>Neognathae</taxon>
        <taxon>Neoaves</taxon>
        <taxon>Telluraves</taxon>
        <taxon>Coraciimorphae</taxon>
        <taxon>Coraciiformes</taxon>
        <taxon>Alcedinidae</taxon>
        <taxon>Ceyx</taxon>
    </lineage>
</organism>
<dbReference type="PROSITE" id="PS50835">
    <property type="entry name" value="IG_LIKE"/>
    <property type="match status" value="2"/>
</dbReference>
<evidence type="ECO:0000256" key="1">
    <source>
        <dbReference type="ARBA" id="ARBA00004479"/>
    </source>
</evidence>
<feature type="transmembrane region" description="Helical" evidence="13">
    <location>
        <begin position="380"/>
        <end position="399"/>
    </location>
</feature>
<dbReference type="InterPro" id="IPR003987">
    <property type="entry name" value="ICAM_VCAM_N"/>
</dbReference>
<dbReference type="GO" id="GO:0007229">
    <property type="term" value="P:integrin-mediated signaling pathway"/>
    <property type="evidence" value="ECO:0007669"/>
    <property type="project" value="InterPro"/>
</dbReference>
<keyword evidence="3 13" id="KW-0812">Transmembrane</keyword>
<comment type="subcellular location">
    <subcellularLocation>
        <location evidence="1">Membrane</location>
        <topology evidence="1">Single-pass type I membrane protein</topology>
    </subcellularLocation>
</comment>
<feature type="compositionally biased region" description="Low complexity" evidence="12">
    <location>
        <begin position="221"/>
        <end position="232"/>
    </location>
</feature>
<evidence type="ECO:0000256" key="5">
    <source>
        <dbReference type="ARBA" id="ARBA00022737"/>
    </source>
</evidence>
<dbReference type="GO" id="GO:2000403">
    <property type="term" value="P:positive regulation of lymphocyte migration"/>
    <property type="evidence" value="ECO:0007669"/>
    <property type="project" value="InterPro"/>
</dbReference>
<dbReference type="CDD" id="cd00096">
    <property type="entry name" value="Ig"/>
    <property type="match status" value="1"/>
</dbReference>
<evidence type="ECO:0000313" key="15">
    <source>
        <dbReference type="EMBL" id="NXY84370.1"/>
    </source>
</evidence>
<evidence type="ECO:0000256" key="12">
    <source>
        <dbReference type="SAM" id="MobiDB-lite"/>
    </source>
</evidence>
<evidence type="ECO:0000256" key="6">
    <source>
        <dbReference type="ARBA" id="ARBA00022889"/>
    </source>
</evidence>
<keyword evidence="7 13" id="KW-1133">Transmembrane helix</keyword>
<keyword evidence="6" id="KW-0130">Cell adhesion</keyword>
<keyword evidence="5" id="KW-0677">Repeat</keyword>
<feature type="non-terminal residue" evidence="15">
    <location>
        <position position="413"/>
    </location>
</feature>
<dbReference type="SMART" id="SM00409">
    <property type="entry name" value="IG"/>
    <property type="match status" value="2"/>
</dbReference>
<keyword evidence="9" id="KW-1015">Disulfide bond</keyword>
<keyword evidence="4" id="KW-0732">Signal</keyword>
<dbReference type="InterPro" id="IPR013768">
    <property type="entry name" value="ICAM_N"/>
</dbReference>
<dbReference type="PANTHER" id="PTHR14162:SF1">
    <property type="entry name" value="MUCOSAL ADDRESSIN CELL ADHESION MOLECULE 1"/>
    <property type="match status" value="1"/>
</dbReference>
<feature type="domain" description="Ig-like" evidence="14">
    <location>
        <begin position="102"/>
        <end position="140"/>
    </location>
</feature>
<dbReference type="InterPro" id="IPR013783">
    <property type="entry name" value="Ig-like_fold"/>
</dbReference>